<reference evidence="1" key="1">
    <citation type="submission" date="2005-11" db="EMBL/GenBank/DDBJ databases">
        <title>Novel thermostable esterase and lipase from G. thermoleovorans YN isolated from desert soil in Egypt: Cloning, Heterologous Expression and Biochemical Characterization.</title>
        <authorList>
            <person name="Soliman N.A."/>
            <person name="Abdel-Fattah Y.R."/>
            <person name="Schmid R.D."/>
            <person name="Lange S."/>
        </authorList>
    </citation>
    <scope>NUCLEOTIDE SEQUENCE</scope>
    <source>
        <strain evidence="1">YN</strain>
    </source>
</reference>
<protein>
    <submittedName>
        <fullName evidence="1">Get2</fullName>
    </submittedName>
</protein>
<gene>
    <name evidence="1" type="primary">get2</name>
</gene>
<dbReference type="AlphaFoldDB" id="Q2V6P7"/>
<dbReference type="EMBL" id="DQ288886">
    <property type="protein sequence ID" value="ABB90595.1"/>
    <property type="molecule type" value="Genomic_DNA"/>
</dbReference>
<name>Q2V6P7_GEOTH</name>
<organism evidence="1">
    <name type="scientific">Geobacillus thermoleovorans</name>
    <name type="common">Bacillus thermoleovorans</name>
    <dbReference type="NCBI Taxonomy" id="33941"/>
    <lineage>
        <taxon>Bacteria</taxon>
        <taxon>Bacillati</taxon>
        <taxon>Bacillota</taxon>
        <taxon>Bacilli</taxon>
        <taxon>Bacillales</taxon>
        <taxon>Anoxybacillaceae</taxon>
        <taxon>Geobacillus</taxon>
        <taxon>Geobacillus thermoleovorans group</taxon>
    </lineage>
</organism>
<proteinExistence type="predicted"/>
<evidence type="ECO:0000313" key="1">
    <source>
        <dbReference type="EMBL" id="ABB90595.1"/>
    </source>
</evidence>
<accession>Q2V6P7</accession>
<sequence>MAPALRFSCLAKTGNAVFPSTPFHSSVASRPIRSGQIRCDFCQAFVNDFIDFLHLSIFWLVFF</sequence>